<evidence type="ECO:0000256" key="1">
    <source>
        <dbReference type="SAM" id="Phobius"/>
    </source>
</evidence>
<feature type="transmembrane region" description="Helical" evidence="1">
    <location>
        <begin position="16"/>
        <end position="38"/>
    </location>
</feature>
<gene>
    <name evidence="2" type="ORF">C446_05500</name>
</gene>
<reference evidence="2 3" key="1">
    <citation type="journal article" date="2014" name="PLoS Genet.">
        <title>Phylogenetically driven sequencing of extremely halophilic archaea reveals strategies for static and dynamic osmo-response.</title>
        <authorList>
            <person name="Becker E.A."/>
            <person name="Seitzer P.M."/>
            <person name="Tritt A."/>
            <person name="Larsen D."/>
            <person name="Krusor M."/>
            <person name="Yao A.I."/>
            <person name="Wu D."/>
            <person name="Madern D."/>
            <person name="Eisen J.A."/>
            <person name="Darling A.E."/>
            <person name="Facciotti M.T."/>
        </authorList>
    </citation>
    <scope>NUCLEOTIDE SEQUENCE [LARGE SCALE GENOMIC DNA]</scope>
    <source>
        <strain evidence="2 3">JCM 10879</strain>
    </source>
</reference>
<dbReference type="AlphaFoldDB" id="M0MBG5"/>
<dbReference type="eggNOG" id="arCOG11181">
    <property type="taxonomic scope" value="Archaea"/>
</dbReference>
<sequence>MIDKVFEFEEEKIPPAVLLATAALIAIFAIGIPFRVLVGLV</sequence>
<keyword evidence="1" id="KW-0812">Transmembrane</keyword>
<comment type="caution">
    <text evidence="2">The sequence shown here is derived from an EMBL/GenBank/DDBJ whole genome shotgun (WGS) entry which is preliminary data.</text>
</comment>
<dbReference type="EMBL" id="AOMA01000063">
    <property type="protein sequence ID" value="EMA41745.1"/>
    <property type="molecule type" value="Genomic_DNA"/>
</dbReference>
<dbReference type="RefSeq" id="WP_006672056.1">
    <property type="nucleotide sequence ID" value="NZ_AOMA01000063.1"/>
</dbReference>
<proteinExistence type="predicted"/>
<keyword evidence="1" id="KW-1133">Transmembrane helix</keyword>
<accession>M0MBG5</accession>
<dbReference type="PATRIC" id="fig|1227454.3.peg.1091"/>
<dbReference type="STRING" id="1227454.C446_05500"/>
<evidence type="ECO:0000313" key="2">
    <source>
        <dbReference type="EMBL" id="EMA41745.1"/>
    </source>
</evidence>
<organism evidence="2 3">
    <name type="scientific">Halobiforma nitratireducens JCM 10879</name>
    <dbReference type="NCBI Taxonomy" id="1227454"/>
    <lineage>
        <taxon>Archaea</taxon>
        <taxon>Methanobacteriati</taxon>
        <taxon>Methanobacteriota</taxon>
        <taxon>Stenosarchaea group</taxon>
        <taxon>Halobacteria</taxon>
        <taxon>Halobacteriales</taxon>
        <taxon>Natrialbaceae</taxon>
        <taxon>Halobiforma</taxon>
    </lineage>
</organism>
<evidence type="ECO:0000313" key="3">
    <source>
        <dbReference type="Proteomes" id="UP000011607"/>
    </source>
</evidence>
<keyword evidence="3" id="KW-1185">Reference proteome</keyword>
<keyword evidence="1" id="KW-0472">Membrane</keyword>
<protein>
    <submittedName>
        <fullName evidence="2">Uncharacterized protein</fullName>
    </submittedName>
</protein>
<dbReference type="Proteomes" id="UP000011607">
    <property type="component" value="Unassembled WGS sequence"/>
</dbReference>
<name>M0MBG5_9EURY</name>